<sequence length="160" mass="18450">MGVQDLATEVASSFLSDHISALIVIILLLLNLIIQLLFFFLSKTSTEKMHNDNLSFQKNKNIIEKSIVVYEELYSKLITLNNQIFNDLISGKTNTKHKSVIQGIRLEKQIKELYLSNSLSRLIDDMLDYFSSILIDPTQKNDSKEISFLKNFTEEFKNIE</sequence>
<dbReference type="AlphaFoldDB" id="A0A841RJ19"/>
<feature type="transmembrane region" description="Helical" evidence="1">
    <location>
        <begin position="19"/>
        <end position="41"/>
    </location>
</feature>
<name>A0A841RJ19_9SPIO</name>
<keyword evidence="1" id="KW-0812">Transmembrane</keyword>
<keyword evidence="1" id="KW-0472">Membrane</keyword>
<dbReference type="Proteomes" id="UP000587760">
    <property type="component" value="Unassembled WGS sequence"/>
</dbReference>
<evidence type="ECO:0000256" key="1">
    <source>
        <dbReference type="SAM" id="Phobius"/>
    </source>
</evidence>
<evidence type="ECO:0000313" key="2">
    <source>
        <dbReference type="EMBL" id="MBB6482709.1"/>
    </source>
</evidence>
<proteinExistence type="predicted"/>
<gene>
    <name evidence="2" type="ORF">HNR50_004414</name>
</gene>
<protein>
    <submittedName>
        <fullName evidence="2">Uncharacterized protein</fullName>
    </submittedName>
</protein>
<dbReference type="RefSeq" id="WP_184748943.1">
    <property type="nucleotide sequence ID" value="NZ_JACHGJ010000017.1"/>
</dbReference>
<comment type="caution">
    <text evidence="2">The sequence shown here is derived from an EMBL/GenBank/DDBJ whole genome shotgun (WGS) entry which is preliminary data.</text>
</comment>
<dbReference type="EMBL" id="JACHGJ010000017">
    <property type="protein sequence ID" value="MBB6482709.1"/>
    <property type="molecule type" value="Genomic_DNA"/>
</dbReference>
<keyword evidence="1" id="KW-1133">Transmembrane helix</keyword>
<evidence type="ECO:0000313" key="3">
    <source>
        <dbReference type="Proteomes" id="UP000587760"/>
    </source>
</evidence>
<keyword evidence="3" id="KW-1185">Reference proteome</keyword>
<organism evidence="2 3">
    <name type="scientific">Spirochaeta isovalerica</name>
    <dbReference type="NCBI Taxonomy" id="150"/>
    <lineage>
        <taxon>Bacteria</taxon>
        <taxon>Pseudomonadati</taxon>
        <taxon>Spirochaetota</taxon>
        <taxon>Spirochaetia</taxon>
        <taxon>Spirochaetales</taxon>
        <taxon>Spirochaetaceae</taxon>
        <taxon>Spirochaeta</taxon>
    </lineage>
</organism>
<accession>A0A841RJ19</accession>
<reference evidence="2 3" key="1">
    <citation type="submission" date="2020-08" db="EMBL/GenBank/DDBJ databases">
        <title>Genomic Encyclopedia of Type Strains, Phase IV (KMG-IV): sequencing the most valuable type-strain genomes for metagenomic binning, comparative biology and taxonomic classification.</title>
        <authorList>
            <person name="Goeker M."/>
        </authorList>
    </citation>
    <scope>NUCLEOTIDE SEQUENCE [LARGE SCALE GENOMIC DNA]</scope>
    <source>
        <strain evidence="2 3">DSM 2461</strain>
    </source>
</reference>